<dbReference type="InterPro" id="IPR008949">
    <property type="entry name" value="Isoprenoid_synthase_dom_sf"/>
</dbReference>
<gene>
    <name evidence="1" type="ORF">IFR04_009605</name>
</gene>
<accession>A0A8H7W4U3</accession>
<protein>
    <recommendedName>
        <fullName evidence="3">Terpenoid synthase</fullName>
    </recommendedName>
</protein>
<evidence type="ECO:0008006" key="3">
    <source>
        <dbReference type="Google" id="ProtNLM"/>
    </source>
</evidence>
<evidence type="ECO:0000313" key="1">
    <source>
        <dbReference type="EMBL" id="KAG4417235.1"/>
    </source>
</evidence>
<reference evidence="1" key="1">
    <citation type="submission" date="2021-02" db="EMBL/GenBank/DDBJ databases">
        <title>Genome sequence Cadophora malorum strain M34.</title>
        <authorList>
            <person name="Stefanovic E."/>
            <person name="Vu D."/>
            <person name="Scully C."/>
            <person name="Dijksterhuis J."/>
            <person name="Roader J."/>
            <person name="Houbraken J."/>
        </authorList>
    </citation>
    <scope>NUCLEOTIDE SEQUENCE</scope>
    <source>
        <strain evidence="1">M34</strain>
    </source>
</reference>
<name>A0A8H7W4U3_9HELO</name>
<comment type="caution">
    <text evidence="1">The sequence shown here is derived from an EMBL/GenBank/DDBJ whole genome shotgun (WGS) entry which is preliminary data.</text>
</comment>
<dbReference type="Proteomes" id="UP000664132">
    <property type="component" value="Unassembled WGS sequence"/>
</dbReference>
<dbReference type="Pfam" id="PF19086">
    <property type="entry name" value="Terpene_syn_C_2"/>
    <property type="match status" value="1"/>
</dbReference>
<dbReference type="Gene3D" id="1.10.600.10">
    <property type="entry name" value="Farnesyl Diphosphate Synthase"/>
    <property type="match status" value="1"/>
</dbReference>
<organism evidence="1 2">
    <name type="scientific">Cadophora malorum</name>
    <dbReference type="NCBI Taxonomy" id="108018"/>
    <lineage>
        <taxon>Eukaryota</taxon>
        <taxon>Fungi</taxon>
        <taxon>Dikarya</taxon>
        <taxon>Ascomycota</taxon>
        <taxon>Pezizomycotina</taxon>
        <taxon>Leotiomycetes</taxon>
        <taxon>Helotiales</taxon>
        <taxon>Ploettnerulaceae</taxon>
        <taxon>Cadophora</taxon>
    </lineage>
</organism>
<keyword evidence="2" id="KW-1185">Reference proteome</keyword>
<proteinExistence type="predicted"/>
<dbReference type="OrthoDB" id="6486656at2759"/>
<sequence>MASPIRLTNTFRIPDLLKSWPFERRLNNSIDKVQTKNDAWTRSLNLNHPHLEKALKKANITLIAALTCPLVPAQSFQTAADAMTTFLIFDEVSDKLSESAVVALYQTINDVFEFPDKLRPARESFIGLLHQSFWNRARQGATPTFLKQFPIRYLEYAKSTSEQAKHRDDSLIPDLETYMALRRKTVGGMPSFGVTLHSLDISDDELNDPG</sequence>
<evidence type="ECO:0000313" key="2">
    <source>
        <dbReference type="Proteomes" id="UP000664132"/>
    </source>
</evidence>
<dbReference type="EMBL" id="JAFJYH010000160">
    <property type="protein sequence ID" value="KAG4417235.1"/>
    <property type="molecule type" value="Genomic_DNA"/>
</dbReference>
<dbReference type="SUPFAM" id="SSF48576">
    <property type="entry name" value="Terpenoid synthases"/>
    <property type="match status" value="1"/>
</dbReference>
<dbReference type="AlphaFoldDB" id="A0A8H7W4U3"/>